<dbReference type="OrthoDB" id="5226662at2759"/>
<dbReference type="EMBL" id="NJES01000019">
    <property type="protein sequence ID" value="PHH80326.1"/>
    <property type="molecule type" value="Genomic_DNA"/>
</dbReference>
<feature type="domain" description="DUF8035" evidence="1">
    <location>
        <begin position="194"/>
        <end position="243"/>
    </location>
</feature>
<dbReference type="Pfam" id="PF26118">
    <property type="entry name" value="DUF8035"/>
    <property type="match status" value="1"/>
</dbReference>
<dbReference type="PANTHER" id="PTHR42081:SF2">
    <property type="entry name" value="NIPPED-B-LIKE PROTEIN B"/>
    <property type="match status" value="1"/>
</dbReference>
<dbReference type="Proteomes" id="UP000226431">
    <property type="component" value="Unassembled WGS sequence"/>
</dbReference>
<dbReference type="STRING" id="2004952.A0A2C5ZJY4"/>
<keyword evidence="3" id="KW-1185">Reference proteome</keyword>
<evidence type="ECO:0000313" key="3">
    <source>
        <dbReference type="Proteomes" id="UP000226431"/>
    </source>
</evidence>
<reference evidence="2 3" key="1">
    <citation type="submission" date="2017-06" db="EMBL/GenBank/DDBJ databases">
        <title>Ant-infecting Ophiocordyceps genomes reveal a high diversity of potential behavioral manipulation genes and a possible major role for enterotoxins.</title>
        <authorList>
            <person name="De Bekker C."/>
            <person name="Evans H.C."/>
            <person name="Brachmann A."/>
            <person name="Hughes D.P."/>
        </authorList>
    </citation>
    <scope>NUCLEOTIDE SEQUENCE [LARGE SCALE GENOMIC DNA]</scope>
    <source>
        <strain evidence="2 3">Map16</strain>
    </source>
</reference>
<protein>
    <recommendedName>
        <fullName evidence="1">DUF8035 domain-containing protein</fullName>
    </recommendedName>
</protein>
<dbReference type="InterPro" id="IPR058348">
    <property type="entry name" value="DUF8035"/>
</dbReference>
<evidence type="ECO:0000259" key="1">
    <source>
        <dbReference type="Pfam" id="PF26118"/>
    </source>
</evidence>
<accession>A0A2C5ZJY4</accession>
<dbReference type="AlphaFoldDB" id="A0A2C5ZJY4"/>
<sequence>MPRDLTDSIKSVQASAASLHRRAQAAGAGFADTTQALAELHASITRLDDFDDLPCGPAASLLLSSVVFNCDISLNQLADLLKKHGAAKNKNMIAFLRSKLARQRADIDAFLEAAHEHAAAGVKQGVNDAISDTTKPGSAAVTWPSCIEPELWDCFFVELRGEETDCQKDGKPPFTLDTARLQPDSSGHEISPEATWTRIDRRLVSAQVLEQAGLRYEARRDFVSVLGSLPEAQLRELADRSAEDGAEAE</sequence>
<organism evidence="2 3">
    <name type="scientific">Ophiocordyceps camponoti-rufipedis</name>
    <dbReference type="NCBI Taxonomy" id="2004952"/>
    <lineage>
        <taxon>Eukaryota</taxon>
        <taxon>Fungi</taxon>
        <taxon>Dikarya</taxon>
        <taxon>Ascomycota</taxon>
        <taxon>Pezizomycotina</taxon>
        <taxon>Sordariomycetes</taxon>
        <taxon>Hypocreomycetidae</taxon>
        <taxon>Hypocreales</taxon>
        <taxon>Ophiocordycipitaceae</taxon>
        <taxon>Ophiocordyceps</taxon>
    </lineage>
</organism>
<dbReference type="PANTHER" id="PTHR42081">
    <property type="entry name" value="ZINC FINGER PROTEIN DHHC DOMAIN CONTAINING PROTEIN"/>
    <property type="match status" value="1"/>
</dbReference>
<comment type="caution">
    <text evidence="2">The sequence shown here is derived from an EMBL/GenBank/DDBJ whole genome shotgun (WGS) entry which is preliminary data.</text>
</comment>
<gene>
    <name evidence="2" type="ORF">CDD80_1965</name>
</gene>
<evidence type="ECO:0000313" key="2">
    <source>
        <dbReference type="EMBL" id="PHH80326.1"/>
    </source>
</evidence>
<proteinExistence type="predicted"/>
<name>A0A2C5ZJY4_9HYPO</name>